<organism evidence="3 4">
    <name type="scientific">Halobaculum litoreum</name>
    <dbReference type="NCBI Taxonomy" id="3031998"/>
    <lineage>
        <taxon>Archaea</taxon>
        <taxon>Methanobacteriati</taxon>
        <taxon>Methanobacteriota</taxon>
        <taxon>Stenosarchaea group</taxon>
        <taxon>Halobacteria</taxon>
        <taxon>Halobacteriales</taxon>
        <taxon>Haloferacaceae</taxon>
        <taxon>Halobaculum</taxon>
    </lineage>
</organism>
<reference evidence="3" key="3">
    <citation type="submission" date="2024-09" db="EMBL/GenBank/DDBJ databases">
        <authorList>
            <person name="Sun Q."/>
        </authorList>
    </citation>
    <scope>NUCLEOTIDE SEQUENCE</scope>
    <source>
        <strain evidence="3">NBRC 112578</strain>
    </source>
</reference>
<dbReference type="EMBL" id="JBHSZG010000001">
    <property type="protein sequence ID" value="MFC7135441.1"/>
    <property type="molecule type" value="Genomic_DNA"/>
</dbReference>
<evidence type="ECO:0000313" key="4">
    <source>
        <dbReference type="Proteomes" id="UP001596368"/>
    </source>
</evidence>
<dbReference type="EMBL" id="JBHSZG010000001">
    <property type="protein sequence ID" value="MFC7137515.1"/>
    <property type="molecule type" value="Genomic_DNA"/>
</dbReference>
<sequence length="58" mass="6147">MMPGSVNQAGGGAATDDDEESTGPTADGGRDLRERRRGRRDWDDDAGVAIGVADEREE</sequence>
<dbReference type="Proteomes" id="UP001596368">
    <property type="component" value="Unassembled WGS sequence"/>
</dbReference>
<reference evidence="3" key="1">
    <citation type="journal article" date="2014" name="Int. J. Syst. Evol. Microbiol.">
        <title>Complete genome sequence of Corynebacterium casei LMG S-19264T (=DSM 44701T), isolated from a smear-ripened cheese.</title>
        <authorList>
            <consortium name="US DOE Joint Genome Institute (JGI-PGF)"/>
            <person name="Walter F."/>
            <person name="Albersmeier A."/>
            <person name="Kalinowski J."/>
            <person name="Ruckert C."/>
        </authorList>
    </citation>
    <scope>NUCLEOTIDE SEQUENCE [LARGE SCALE GENOMIC DNA]</scope>
    <source>
        <strain evidence="3">NBRC 112578</strain>
    </source>
</reference>
<name>A0ABD5XWQ3_9EURY</name>
<evidence type="ECO:0000256" key="1">
    <source>
        <dbReference type="SAM" id="MobiDB-lite"/>
    </source>
</evidence>
<protein>
    <submittedName>
        <fullName evidence="3">Uncharacterized protein</fullName>
    </submittedName>
</protein>
<evidence type="ECO:0000313" key="3">
    <source>
        <dbReference type="EMBL" id="MFC7137515.1"/>
    </source>
</evidence>
<feature type="region of interest" description="Disordered" evidence="1">
    <location>
        <begin position="1"/>
        <end position="58"/>
    </location>
</feature>
<proteinExistence type="predicted"/>
<reference evidence="4" key="2">
    <citation type="journal article" date="2019" name="Int. J. Syst. Evol. Microbiol.">
        <title>The Global Catalogue of Microorganisms (GCM) 10K type strain sequencing project: providing services to taxonomists for standard genome sequencing and annotation.</title>
        <authorList>
            <consortium name="The Broad Institute Genomics Platform"/>
            <consortium name="The Broad Institute Genome Sequencing Center for Infectious Disease"/>
            <person name="Wu L."/>
            <person name="Ma J."/>
        </authorList>
    </citation>
    <scope>NUCLEOTIDE SEQUENCE [LARGE SCALE GENOMIC DNA]</scope>
    <source>
        <strain evidence="4">DT92</strain>
    </source>
</reference>
<comment type="caution">
    <text evidence="3">The sequence shown here is derived from an EMBL/GenBank/DDBJ whole genome shotgun (WGS) entry which is preliminary data.</text>
</comment>
<keyword evidence="4" id="KW-1185">Reference proteome</keyword>
<dbReference type="AlphaFoldDB" id="A0ABD5XWQ3"/>
<gene>
    <name evidence="2" type="ORF">ACFQRB_00135</name>
    <name evidence="3" type="ORF">ACFQRB_15930</name>
</gene>
<evidence type="ECO:0000313" key="2">
    <source>
        <dbReference type="EMBL" id="MFC7135441.1"/>
    </source>
</evidence>
<accession>A0ABD5XWQ3</accession>